<dbReference type="Pfam" id="PF01839">
    <property type="entry name" value="FG-GAP"/>
    <property type="match status" value="1"/>
</dbReference>
<dbReference type="Gene3D" id="2.130.10.130">
    <property type="entry name" value="Integrin alpha, N-terminal"/>
    <property type="match status" value="2"/>
</dbReference>
<dbReference type="InterPro" id="IPR013517">
    <property type="entry name" value="FG-GAP"/>
</dbReference>
<keyword evidence="1 3" id="KW-0732">Signal</keyword>
<dbReference type="SUPFAM" id="SSF69318">
    <property type="entry name" value="Integrin alpha N-terminal domain"/>
    <property type="match status" value="1"/>
</dbReference>
<dbReference type="PANTHER" id="PTHR46580">
    <property type="entry name" value="SENSOR KINASE-RELATED"/>
    <property type="match status" value="1"/>
</dbReference>
<organism evidence="4 5">
    <name type="scientific">Solirubrobacter deserti</name>
    <dbReference type="NCBI Taxonomy" id="2282478"/>
    <lineage>
        <taxon>Bacteria</taxon>
        <taxon>Bacillati</taxon>
        <taxon>Actinomycetota</taxon>
        <taxon>Thermoleophilia</taxon>
        <taxon>Solirubrobacterales</taxon>
        <taxon>Solirubrobacteraceae</taxon>
        <taxon>Solirubrobacter</taxon>
    </lineage>
</organism>
<name>A0ABT4RDQ0_9ACTN</name>
<proteinExistence type="predicted"/>
<sequence>MKRHSLVAVLAVLALPASAHAATFALEAGSPFPTRYATYAITVNDFNGDGLLDVAAVNGRFATNSDSVSIYLRQPGGGFVEEPGSPISVPQGPNSIASGDFGGDSRADLAIATFEATSVSLLVRNATNDGFVSGGSPGFVPGGGSALAAADFDGNGALDLAYGSWRDSTVGVLRRQGTGFVDEQPNRYPVVANPRQLAPGDFDGDGRPDLAVTNAGDDSVSILIRSQDGSTFAAEDPVPVGAEPWGIAAGDFNRDGRLDLAVANEGGDSVQLLVRNGSNDGFTATSPVAVPDQPRDIAVADFDSNGSPDVAVASLGAGALTVLSGGTTPEPSIALASAYTPAVGDFNRDGRPDLAVSSAFPGSFSSFLNTTAPPQQPPPPQPPQPPAPTPTPLPEPVAGRNVNATPVEGRVRVRLPGSRAYVDLAQTQRLPVGTTVDARNGTVELRAANNGGTAKFFDGIFRISSQTRGSRPLTTLTLTEQLSCPRSKRASAAAQKKKSRKLWGDGKGAFRTSGRYSAATVRGTKWLVTDRCDTTTTRVTQGSVTVRDFVKKRNVVVRAGKSNRARKRR</sequence>
<feature type="signal peptide" evidence="3">
    <location>
        <begin position="1"/>
        <end position="21"/>
    </location>
</feature>
<dbReference type="EMBL" id="JAPCID010000005">
    <property type="protein sequence ID" value="MDA0136665.1"/>
    <property type="molecule type" value="Genomic_DNA"/>
</dbReference>
<evidence type="ECO:0000313" key="4">
    <source>
        <dbReference type="EMBL" id="MDA0136665.1"/>
    </source>
</evidence>
<evidence type="ECO:0000313" key="5">
    <source>
        <dbReference type="Proteomes" id="UP001147700"/>
    </source>
</evidence>
<reference evidence="4" key="1">
    <citation type="submission" date="2022-10" db="EMBL/GenBank/DDBJ databases">
        <title>The WGS of Solirubrobacter sp. CPCC 204708.</title>
        <authorList>
            <person name="Jiang Z."/>
        </authorList>
    </citation>
    <scope>NUCLEOTIDE SEQUENCE</scope>
    <source>
        <strain evidence="4">CPCC 204708</strain>
    </source>
</reference>
<evidence type="ECO:0000256" key="3">
    <source>
        <dbReference type="SAM" id="SignalP"/>
    </source>
</evidence>
<feature type="chain" id="PRO_5046350578" evidence="3">
    <location>
        <begin position="22"/>
        <end position="569"/>
    </location>
</feature>
<dbReference type="Proteomes" id="UP001147700">
    <property type="component" value="Unassembled WGS sequence"/>
</dbReference>
<comment type="caution">
    <text evidence="4">The sequence shown here is derived from an EMBL/GenBank/DDBJ whole genome shotgun (WGS) entry which is preliminary data.</text>
</comment>
<feature type="compositionally biased region" description="Pro residues" evidence="2">
    <location>
        <begin position="374"/>
        <end position="395"/>
    </location>
</feature>
<evidence type="ECO:0000256" key="1">
    <source>
        <dbReference type="ARBA" id="ARBA00022729"/>
    </source>
</evidence>
<evidence type="ECO:0000256" key="2">
    <source>
        <dbReference type="SAM" id="MobiDB-lite"/>
    </source>
</evidence>
<feature type="region of interest" description="Disordered" evidence="2">
    <location>
        <begin position="365"/>
        <end position="405"/>
    </location>
</feature>
<dbReference type="Pfam" id="PF13517">
    <property type="entry name" value="FG-GAP_3"/>
    <property type="match status" value="2"/>
</dbReference>
<gene>
    <name evidence="4" type="ORF">OJ962_04090</name>
</gene>
<keyword evidence="5" id="KW-1185">Reference proteome</keyword>
<accession>A0ABT4RDQ0</accession>
<dbReference type="RefSeq" id="WP_270006198.1">
    <property type="nucleotide sequence ID" value="NZ_JAPCID010000005.1"/>
</dbReference>
<protein>
    <submittedName>
        <fullName evidence="4">VCBS repeat-containing protein</fullName>
    </submittedName>
</protein>
<dbReference type="InterPro" id="IPR028994">
    <property type="entry name" value="Integrin_alpha_N"/>
</dbReference>